<evidence type="ECO:0000256" key="1">
    <source>
        <dbReference type="ARBA" id="ARBA00022490"/>
    </source>
</evidence>
<evidence type="ECO:0000313" key="8">
    <source>
        <dbReference type="EMBL" id="MCG4611489.1"/>
    </source>
</evidence>
<dbReference type="NCBIfam" id="TIGR00096">
    <property type="entry name" value="16S rRNA (cytidine(1402)-2'-O)-methyltransferase"/>
    <property type="match status" value="1"/>
</dbReference>
<dbReference type="Pfam" id="PF00590">
    <property type="entry name" value="TP_methylase"/>
    <property type="match status" value="1"/>
</dbReference>
<reference evidence="8 9" key="1">
    <citation type="submission" date="2022-01" db="EMBL/GenBank/DDBJ databases">
        <title>Collection of gut derived symbiotic bacterial strains cultured from healthy donors.</title>
        <authorList>
            <person name="Lin H."/>
            <person name="Kohout C."/>
            <person name="Waligurski E."/>
            <person name="Pamer E.G."/>
        </authorList>
    </citation>
    <scope>NUCLEOTIDE SEQUENCE [LARGE SCALE GENOMIC DNA]</scope>
    <source>
        <strain evidence="8 9">DFI.7.58</strain>
    </source>
</reference>
<gene>
    <name evidence="6 8" type="primary">rsmI</name>
    <name evidence="8" type="ORF">L0P57_11180</name>
</gene>
<keyword evidence="2 6" id="KW-0698">rRNA processing</keyword>
<dbReference type="InterPro" id="IPR018063">
    <property type="entry name" value="SAM_MeTrfase_RsmI_CS"/>
</dbReference>
<dbReference type="HAMAP" id="MF_01877">
    <property type="entry name" value="16SrRNA_methyltr_I"/>
    <property type="match status" value="1"/>
</dbReference>
<dbReference type="Proteomes" id="UP001298681">
    <property type="component" value="Unassembled WGS sequence"/>
</dbReference>
<comment type="subcellular location">
    <subcellularLocation>
        <location evidence="6">Cytoplasm</location>
    </subcellularLocation>
</comment>
<dbReference type="InterPro" id="IPR014776">
    <property type="entry name" value="4pyrrole_Mease_sub2"/>
</dbReference>
<keyword evidence="1 6" id="KW-0963">Cytoplasm</keyword>
<keyword evidence="3 6" id="KW-0489">Methyltransferase</keyword>
<name>A0ABS9MM29_9FIRM</name>
<keyword evidence="9" id="KW-1185">Reference proteome</keyword>
<dbReference type="GO" id="GO:0032259">
    <property type="term" value="P:methylation"/>
    <property type="evidence" value="ECO:0007669"/>
    <property type="project" value="UniProtKB-KW"/>
</dbReference>
<dbReference type="CDD" id="cd11648">
    <property type="entry name" value="RsmI"/>
    <property type="match status" value="1"/>
</dbReference>
<dbReference type="InterPro" id="IPR035996">
    <property type="entry name" value="4pyrrol_Methylase_sf"/>
</dbReference>
<evidence type="ECO:0000313" key="9">
    <source>
        <dbReference type="Proteomes" id="UP001298681"/>
    </source>
</evidence>
<dbReference type="InterPro" id="IPR008189">
    <property type="entry name" value="rRNA_ssu_MeTfrase_I"/>
</dbReference>
<dbReference type="Gene3D" id="3.40.1010.10">
    <property type="entry name" value="Cobalt-precorrin-4 Transmethylase, Domain 1"/>
    <property type="match status" value="1"/>
</dbReference>
<dbReference type="PANTHER" id="PTHR46111">
    <property type="entry name" value="RIBOSOMAL RNA SMALL SUBUNIT METHYLTRANSFERASE I"/>
    <property type="match status" value="1"/>
</dbReference>
<organism evidence="8 9">
    <name type="scientific">Anaeromassilibacillus senegalensis</name>
    <dbReference type="NCBI Taxonomy" id="1673717"/>
    <lineage>
        <taxon>Bacteria</taxon>
        <taxon>Bacillati</taxon>
        <taxon>Bacillota</taxon>
        <taxon>Clostridia</taxon>
        <taxon>Eubacteriales</taxon>
        <taxon>Acutalibacteraceae</taxon>
        <taxon>Anaeromassilibacillus</taxon>
    </lineage>
</organism>
<dbReference type="PANTHER" id="PTHR46111:SF1">
    <property type="entry name" value="RIBOSOMAL RNA SMALL SUBUNIT METHYLTRANSFERASE I"/>
    <property type="match status" value="1"/>
</dbReference>
<keyword evidence="4 6" id="KW-0808">Transferase</keyword>
<comment type="function">
    <text evidence="6">Catalyzes the 2'-O-methylation of the ribose of cytidine 1402 (C1402) in 16S rRNA.</text>
</comment>
<evidence type="ECO:0000256" key="3">
    <source>
        <dbReference type="ARBA" id="ARBA00022603"/>
    </source>
</evidence>
<comment type="caution">
    <text evidence="8">The sequence shown here is derived from an EMBL/GenBank/DDBJ whole genome shotgun (WGS) entry which is preliminary data.</text>
</comment>
<dbReference type="RefSeq" id="WP_191448705.1">
    <property type="nucleotide sequence ID" value="NZ_JAKNHQ010000016.1"/>
</dbReference>
<dbReference type="GO" id="GO:0008168">
    <property type="term" value="F:methyltransferase activity"/>
    <property type="evidence" value="ECO:0007669"/>
    <property type="project" value="UniProtKB-KW"/>
</dbReference>
<evidence type="ECO:0000256" key="4">
    <source>
        <dbReference type="ARBA" id="ARBA00022679"/>
    </source>
</evidence>
<proteinExistence type="inferred from homology"/>
<dbReference type="InterPro" id="IPR014777">
    <property type="entry name" value="4pyrrole_Mease_sub1"/>
</dbReference>
<sequence>MTGTLYVVGTPIGNLSDFSPRAVETLEAVDFIAAEDTRVTLKLLNHFGVKKPLVSYFEHNKRDHGEKILARLEAGENCALVSDAGMPAISDPGELLVAQCAERGIPVLVVPGPSAVVSALAISGLPTGRFTFEGFLSVNKKSRRDHLDEVKDERRTMIFYEAPHKLYATLRDMLDAWGDRRIAIVRELTKIHEEVIRTTLSEAVQRSKDDPFKGEIVLVIEGATAPAAEAYTLEEAVALAKEKLEQGLAPSEAAKQAAAESGLAKRDIYRAILHDGGGADD</sequence>
<dbReference type="PIRSF" id="PIRSF005917">
    <property type="entry name" value="MTase_YraL"/>
    <property type="match status" value="1"/>
</dbReference>
<protein>
    <recommendedName>
        <fullName evidence="6">Ribosomal RNA small subunit methyltransferase I</fullName>
        <ecNumber evidence="6">2.1.1.198</ecNumber>
    </recommendedName>
    <alternativeName>
        <fullName evidence="6">16S rRNA 2'-O-ribose C1402 methyltransferase</fullName>
    </alternativeName>
    <alternativeName>
        <fullName evidence="6">rRNA (cytidine-2'-O-)-methyltransferase RsmI</fullName>
    </alternativeName>
</protein>
<dbReference type="EMBL" id="JAKNHQ010000016">
    <property type="protein sequence ID" value="MCG4611489.1"/>
    <property type="molecule type" value="Genomic_DNA"/>
</dbReference>
<evidence type="ECO:0000256" key="2">
    <source>
        <dbReference type="ARBA" id="ARBA00022552"/>
    </source>
</evidence>
<keyword evidence="5 6" id="KW-0949">S-adenosyl-L-methionine</keyword>
<feature type="domain" description="Tetrapyrrole methylase" evidence="7">
    <location>
        <begin position="4"/>
        <end position="203"/>
    </location>
</feature>
<dbReference type="Gene3D" id="3.30.950.10">
    <property type="entry name" value="Methyltransferase, Cobalt-precorrin-4 Transmethylase, Domain 2"/>
    <property type="match status" value="1"/>
</dbReference>
<comment type="catalytic activity">
    <reaction evidence="6">
        <text>cytidine(1402) in 16S rRNA + S-adenosyl-L-methionine = 2'-O-methylcytidine(1402) in 16S rRNA + S-adenosyl-L-homocysteine + H(+)</text>
        <dbReference type="Rhea" id="RHEA:42924"/>
        <dbReference type="Rhea" id="RHEA-COMP:10285"/>
        <dbReference type="Rhea" id="RHEA-COMP:10286"/>
        <dbReference type="ChEBI" id="CHEBI:15378"/>
        <dbReference type="ChEBI" id="CHEBI:57856"/>
        <dbReference type="ChEBI" id="CHEBI:59789"/>
        <dbReference type="ChEBI" id="CHEBI:74495"/>
        <dbReference type="ChEBI" id="CHEBI:82748"/>
        <dbReference type="EC" id="2.1.1.198"/>
    </reaction>
</comment>
<evidence type="ECO:0000256" key="6">
    <source>
        <dbReference type="HAMAP-Rule" id="MF_01877"/>
    </source>
</evidence>
<dbReference type="PROSITE" id="PS01296">
    <property type="entry name" value="RSMI"/>
    <property type="match status" value="1"/>
</dbReference>
<evidence type="ECO:0000256" key="5">
    <source>
        <dbReference type="ARBA" id="ARBA00022691"/>
    </source>
</evidence>
<comment type="similarity">
    <text evidence="6">Belongs to the methyltransferase superfamily. RsmI family.</text>
</comment>
<dbReference type="InterPro" id="IPR000878">
    <property type="entry name" value="4pyrrol_Mease"/>
</dbReference>
<accession>A0ABS9MM29</accession>
<evidence type="ECO:0000259" key="7">
    <source>
        <dbReference type="Pfam" id="PF00590"/>
    </source>
</evidence>
<dbReference type="EC" id="2.1.1.198" evidence="6"/>
<dbReference type="SUPFAM" id="SSF53790">
    <property type="entry name" value="Tetrapyrrole methylase"/>
    <property type="match status" value="1"/>
</dbReference>